<reference evidence="2" key="1">
    <citation type="journal article" date="2010" name="Science">
        <title>Plasticity of animal genome architecture unmasked by rapid evolution of a pelagic tunicate.</title>
        <authorList>
            <person name="Denoeud F."/>
            <person name="Henriet S."/>
            <person name="Mungpakdee S."/>
            <person name="Aury J.M."/>
            <person name="Da Silva C."/>
            <person name="Brinkmann H."/>
            <person name="Mikhaleva J."/>
            <person name="Olsen L.C."/>
            <person name="Jubin C."/>
            <person name="Canestro C."/>
            <person name="Bouquet J.M."/>
            <person name="Danks G."/>
            <person name="Poulain J."/>
            <person name="Campsteijn C."/>
            <person name="Adamski M."/>
            <person name="Cross I."/>
            <person name="Yadetie F."/>
            <person name="Muffato M."/>
            <person name="Louis A."/>
            <person name="Butcher S."/>
            <person name="Tsagkogeorga G."/>
            <person name="Konrad A."/>
            <person name="Singh S."/>
            <person name="Jensen M.F."/>
            <person name="Cong E.H."/>
            <person name="Eikeseth-Otteraa H."/>
            <person name="Noel B."/>
            <person name="Anthouard V."/>
            <person name="Porcel B.M."/>
            <person name="Kachouri-Lafond R."/>
            <person name="Nishino A."/>
            <person name="Ugolini M."/>
            <person name="Chourrout P."/>
            <person name="Nishida H."/>
            <person name="Aasland R."/>
            <person name="Huzurbazar S."/>
            <person name="Westhof E."/>
            <person name="Delsuc F."/>
            <person name="Lehrach H."/>
            <person name="Reinhardt R."/>
            <person name="Weissenbach J."/>
            <person name="Roy S.W."/>
            <person name="Artiguenave F."/>
            <person name="Postlethwait J.H."/>
            <person name="Manak J.R."/>
            <person name="Thompson E.M."/>
            <person name="Jaillon O."/>
            <person name="Du Pasquier L."/>
            <person name="Boudinot P."/>
            <person name="Liberles D.A."/>
            <person name="Volff J.N."/>
            <person name="Philippe H."/>
            <person name="Lenhard B."/>
            <person name="Roest Crollius H."/>
            <person name="Wincker P."/>
            <person name="Chourrout D."/>
        </authorList>
    </citation>
    <scope>NUCLEOTIDE SEQUENCE [LARGE SCALE GENOMIC DNA]</scope>
</reference>
<accession>E4Z7C2</accession>
<gene>
    <name evidence="2" type="ORF">GSOID_T00028214001</name>
</gene>
<organism evidence="2">
    <name type="scientific">Oikopleura dioica</name>
    <name type="common">Tunicate</name>
    <dbReference type="NCBI Taxonomy" id="34765"/>
    <lineage>
        <taxon>Eukaryota</taxon>
        <taxon>Metazoa</taxon>
        <taxon>Chordata</taxon>
        <taxon>Tunicata</taxon>
        <taxon>Appendicularia</taxon>
        <taxon>Copelata</taxon>
        <taxon>Oikopleuridae</taxon>
        <taxon>Oikopleura</taxon>
    </lineage>
</organism>
<dbReference type="Proteomes" id="UP000011014">
    <property type="component" value="Unassembled WGS sequence"/>
</dbReference>
<dbReference type="AlphaFoldDB" id="E4Z7C2"/>
<feature type="region of interest" description="Disordered" evidence="1">
    <location>
        <begin position="98"/>
        <end position="119"/>
    </location>
</feature>
<name>E4Z7C2_OIKDI</name>
<feature type="compositionally biased region" description="Basic residues" evidence="1">
    <location>
        <begin position="105"/>
        <end position="119"/>
    </location>
</feature>
<sequence>MKLFYSAHFGENYIRELGNTGTTSPVEYLHALMIRRRIWVKGTFAGIADLRYEVAGALSVLIYNEGQDRAFRKILEKCNYRVAEAGLLRIQREEEVRKSRCSERQKKKSQIQNLRRKAQKQFTQLGTYASRAQRDMDNARMNHIAKEKKEED</sequence>
<proteinExistence type="predicted"/>
<evidence type="ECO:0000256" key="1">
    <source>
        <dbReference type="SAM" id="MobiDB-lite"/>
    </source>
</evidence>
<feature type="region of interest" description="Disordered" evidence="1">
    <location>
        <begin position="132"/>
        <end position="152"/>
    </location>
</feature>
<evidence type="ECO:0000313" key="2">
    <source>
        <dbReference type="EMBL" id="CBY43600.1"/>
    </source>
</evidence>
<dbReference type="EMBL" id="FN658444">
    <property type="protein sequence ID" value="CBY43600.1"/>
    <property type="molecule type" value="Genomic_DNA"/>
</dbReference>
<protein>
    <submittedName>
        <fullName evidence="2">Uncharacterized protein</fullName>
    </submittedName>
</protein>